<proteinExistence type="predicted"/>
<accession>A0A8S1RSP6</accession>
<organism evidence="2 3">
    <name type="scientific">Paramecium sonneborni</name>
    <dbReference type="NCBI Taxonomy" id="65129"/>
    <lineage>
        <taxon>Eukaryota</taxon>
        <taxon>Sar</taxon>
        <taxon>Alveolata</taxon>
        <taxon>Ciliophora</taxon>
        <taxon>Intramacronucleata</taxon>
        <taxon>Oligohymenophorea</taxon>
        <taxon>Peniculida</taxon>
        <taxon>Parameciidae</taxon>
        <taxon>Paramecium</taxon>
    </lineage>
</organism>
<gene>
    <name evidence="2" type="ORF">PSON_ATCC_30995.1.T2210019</name>
</gene>
<keyword evidence="1" id="KW-1133">Transmembrane helix</keyword>
<evidence type="ECO:0000313" key="3">
    <source>
        <dbReference type="Proteomes" id="UP000692954"/>
    </source>
</evidence>
<protein>
    <submittedName>
        <fullName evidence="2">Uncharacterized protein</fullName>
    </submittedName>
</protein>
<feature type="transmembrane region" description="Helical" evidence="1">
    <location>
        <begin position="165"/>
        <end position="189"/>
    </location>
</feature>
<comment type="caution">
    <text evidence="2">The sequence shown here is derived from an EMBL/GenBank/DDBJ whole genome shotgun (WGS) entry which is preliminary data.</text>
</comment>
<sequence>MMEILFNKIKNKPCEVDHNIKFGRIPNKQEKRALLLYKERMTKKLNTKMKEYGEKHNEILEQQGKAVYMKTNTHRTSKIPNYCFFDQWRYSNVKCKEHKGTLMNRDHLMEHLRSFHKKGREWRKNQHNQNTIVELIVNYSQKLQNYIKNFFYCSEIVQEVSQQKLLVFLTCGKYVFFNLLNGILLFYIIQLNVKKIKQFRRRNLFKLKHLLQRICINKIVSIVFQNLIISSHKIIRLRFIYHFWFGFLCKFVSL</sequence>
<keyword evidence="1" id="KW-0812">Transmembrane</keyword>
<dbReference type="Proteomes" id="UP000692954">
    <property type="component" value="Unassembled WGS sequence"/>
</dbReference>
<keyword evidence="3" id="KW-1185">Reference proteome</keyword>
<evidence type="ECO:0000256" key="1">
    <source>
        <dbReference type="SAM" id="Phobius"/>
    </source>
</evidence>
<evidence type="ECO:0000313" key="2">
    <source>
        <dbReference type="EMBL" id="CAD8129404.1"/>
    </source>
</evidence>
<dbReference type="EMBL" id="CAJJDN010000221">
    <property type="protein sequence ID" value="CAD8129404.1"/>
    <property type="molecule type" value="Genomic_DNA"/>
</dbReference>
<dbReference type="AlphaFoldDB" id="A0A8S1RSP6"/>
<reference evidence="2" key="1">
    <citation type="submission" date="2021-01" db="EMBL/GenBank/DDBJ databases">
        <authorList>
            <consortium name="Genoscope - CEA"/>
            <person name="William W."/>
        </authorList>
    </citation>
    <scope>NUCLEOTIDE SEQUENCE</scope>
</reference>
<name>A0A8S1RSP6_9CILI</name>
<keyword evidence="1" id="KW-0472">Membrane</keyword>